<comment type="caution">
    <text evidence="1">The sequence shown here is derived from an EMBL/GenBank/DDBJ whole genome shotgun (WGS) entry which is preliminary data.</text>
</comment>
<dbReference type="Proteomes" id="UP000326396">
    <property type="component" value="Linkage Group LG4"/>
</dbReference>
<dbReference type="OrthoDB" id="1929566at2759"/>
<dbReference type="EMBL" id="SZYD01000014">
    <property type="protein sequence ID" value="KAD4180005.1"/>
    <property type="molecule type" value="Genomic_DNA"/>
</dbReference>
<keyword evidence="2" id="KW-1185">Reference proteome</keyword>
<name>A0A5N6N2R1_9ASTR</name>
<accession>A0A5N6N2R1</accession>
<dbReference type="AlphaFoldDB" id="A0A5N6N2R1"/>
<sequence length="278" mass="31781">MASQCLPYSDSSMFTHAINLNLMLKLLAIQNGPTGLSVLAWGCSGSYDYCRSCHLASQCLPKRVFYIVGILRSRLMASQCLPYSKTLNYHYQQCPMRLSMWWDGVWAGRRLDSGVCPIYKHTELDDTGVVNDVKVLPKRFAKAILQILKLYELTNYCVDFVFLHAFSDIREHIMLMKDMACKLKGLDMDISDGFLVHFTITSLPTSYEAFKIIYNTEKYKLMKNELIAIKNNTNKDAFKAPKSHASAFSSSNNSNGKPYCKFCRKVRHKPKNCPDFKE</sequence>
<protein>
    <submittedName>
        <fullName evidence="1">Uncharacterized protein</fullName>
    </submittedName>
</protein>
<gene>
    <name evidence="1" type="ORF">E3N88_28596</name>
</gene>
<proteinExistence type="predicted"/>
<organism evidence="1 2">
    <name type="scientific">Mikania micrantha</name>
    <name type="common">bitter vine</name>
    <dbReference type="NCBI Taxonomy" id="192012"/>
    <lineage>
        <taxon>Eukaryota</taxon>
        <taxon>Viridiplantae</taxon>
        <taxon>Streptophyta</taxon>
        <taxon>Embryophyta</taxon>
        <taxon>Tracheophyta</taxon>
        <taxon>Spermatophyta</taxon>
        <taxon>Magnoliopsida</taxon>
        <taxon>eudicotyledons</taxon>
        <taxon>Gunneridae</taxon>
        <taxon>Pentapetalae</taxon>
        <taxon>asterids</taxon>
        <taxon>campanulids</taxon>
        <taxon>Asterales</taxon>
        <taxon>Asteraceae</taxon>
        <taxon>Asteroideae</taxon>
        <taxon>Heliantheae alliance</taxon>
        <taxon>Eupatorieae</taxon>
        <taxon>Mikania</taxon>
    </lineage>
</organism>
<reference evidence="1 2" key="1">
    <citation type="submission" date="2019-05" db="EMBL/GenBank/DDBJ databases">
        <title>Mikania micrantha, genome provides insights into the molecular mechanism of rapid growth.</title>
        <authorList>
            <person name="Liu B."/>
        </authorList>
    </citation>
    <scope>NUCLEOTIDE SEQUENCE [LARGE SCALE GENOMIC DNA]</scope>
    <source>
        <strain evidence="1">NLD-2019</strain>
        <tissue evidence="1">Leaf</tissue>
    </source>
</reference>
<evidence type="ECO:0000313" key="1">
    <source>
        <dbReference type="EMBL" id="KAD4180005.1"/>
    </source>
</evidence>
<evidence type="ECO:0000313" key="2">
    <source>
        <dbReference type="Proteomes" id="UP000326396"/>
    </source>
</evidence>